<sequence length="536" mass="62162">MRKDLLEKFDELKKKEDANLKYKLGLITVLEHVILSAECRTLVDEKWFHFVEDLEHFNSYPWGNLSYGYTVKLFKPNSFGKTKNPKSITYSLHGFPLAMMVWAFEALPELGRQFVEQCSTGGLPRIMCWKMDKHVRSEQLITFFNTSEVQVRRTLQPSSDEVETSYLKDFGITSEDQESVPEDEEEEEGEKNDAEDEDGGLFHMLGLPDVHILGPFISVIYEFFTAKTSMFTINGHVMGITLEDVLYLLRLPINGELVLVGENSHLSYKKFFGEDSKKVKISHLNRIVYNSTENKEKRMRALLLIIIWHFVMPTKNGDGIYPSLASLLENPYNTSSIHAWGAAVLAFLHGRKKKNKEGGNLWLVLAFFLVRIPKLWTILGVEITREELEELARVDYPLKWIMTCSEKVSKNTRVNYKGALRNALESLEDEDIHWRPYMTWELPGDLQSNIDWVRRVSPIFANNYVVHHAPHLLAKQFGLANNVKYTLYHIRMKDNQGSKSHNWTKKYEVHNAKWMNPFFLVDPPAVHRGKKHDYSL</sequence>
<dbReference type="Proteomes" id="UP001153555">
    <property type="component" value="Unassembled WGS sequence"/>
</dbReference>
<gene>
    <name evidence="3" type="ORF">SHERM_12640</name>
</gene>
<accession>A0A9N7MQC2</accession>
<comment type="caution">
    <text evidence="3">The sequence shown here is derived from an EMBL/GenBank/DDBJ whole genome shotgun (WGS) entry which is preliminary data.</text>
</comment>
<dbReference type="PANTHER" id="PTHR46033">
    <property type="entry name" value="PROTEIN MAIN-LIKE 2"/>
    <property type="match status" value="1"/>
</dbReference>
<dbReference type="InterPro" id="IPR019557">
    <property type="entry name" value="AminoTfrase-like_pln_mobile"/>
</dbReference>
<protein>
    <recommendedName>
        <fullName evidence="2">Aminotransferase-like plant mobile domain-containing protein</fullName>
    </recommendedName>
</protein>
<keyword evidence="4" id="KW-1185">Reference proteome</keyword>
<dbReference type="OrthoDB" id="1704833at2759"/>
<evidence type="ECO:0000313" key="4">
    <source>
        <dbReference type="Proteomes" id="UP001153555"/>
    </source>
</evidence>
<evidence type="ECO:0000259" key="2">
    <source>
        <dbReference type="Pfam" id="PF10536"/>
    </source>
</evidence>
<dbReference type="AlphaFoldDB" id="A0A9N7MQC2"/>
<feature type="domain" description="Aminotransferase-like plant mobile" evidence="2">
    <location>
        <begin position="210"/>
        <end position="523"/>
    </location>
</feature>
<evidence type="ECO:0000256" key="1">
    <source>
        <dbReference type="SAM" id="MobiDB-lite"/>
    </source>
</evidence>
<dbReference type="EMBL" id="CACSLK010009106">
    <property type="protein sequence ID" value="CAA0811658.1"/>
    <property type="molecule type" value="Genomic_DNA"/>
</dbReference>
<organism evidence="3 4">
    <name type="scientific">Striga hermonthica</name>
    <name type="common">Purple witchweed</name>
    <name type="synonym">Buchnera hermonthica</name>
    <dbReference type="NCBI Taxonomy" id="68872"/>
    <lineage>
        <taxon>Eukaryota</taxon>
        <taxon>Viridiplantae</taxon>
        <taxon>Streptophyta</taxon>
        <taxon>Embryophyta</taxon>
        <taxon>Tracheophyta</taxon>
        <taxon>Spermatophyta</taxon>
        <taxon>Magnoliopsida</taxon>
        <taxon>eudicotyledons</taxon>
        <taxon>Gunneridae</taxon>
        <taxon>Pentapetalae</taxon>
        <taxon>asterids</taxon>
        <taxon>lamiids</taxon>
        <taxon>Lamiales</taxon>
        <taxon>Orobanchaceae</taxon>
        <taxon>Buchnereae</taxon>
        <taxon>Striga</taxon>
    </lineage>
</organism>
<dbReference type="PANTHER" id="PTHR46033:SF17">
    <property type="entry name" value="AMINOTRANSFERASE-LIKE PLANT MOBILE DOMAIN-CONTAINING PROTEIN"/>
    <property type="match status" value="1"/>
</dbReference>
<reference evidence="3" key="1">
    <citation type="submission" date="2019-12" db="EMBL/GenBank/DDBJ databases">
        <authorList>
            <person name="Scholes J."/>
        </authorList>
    </citation>
    <scope>NUCLEOTIDE SEQUENCE</scope>
</reference>
<feature type="compositionally biased region" description="Acidic residues" evidence="1">
    <location>
        <begin position="175"/>
        <end position="198"/>
    </location>
</feature>
<name>A0A9N7MQC2_STRHE</name>
<feature type="region of interest" description="Disordered" evidence="1">
    <location>
        <begin position="173"/>
        <end position="198"/>
    </location>
</feature>
<evidence type="ECO:0000313" key="3">
    <source>
        <dbReference type="EMBL" id="CAA0811658.1"/>
    </source>
</evidence>
<dbReference type="Pfam" id="PF10536">
    <property type="entry name" value="PMD"/>
    <property type="match status" value="1"/>
</dbReference>
<dbReference type="InterPro" id="IPR044824">
    <property type="entry name" value="MAIN-like"/>
</dbReference>
<dbReference type="GO" id="GO:0010073">
    <property type="term" value="P:meristem maintenance"/>
    <property type="evidence" value="ECO:0007669"/>
    <property type="project" value="InterPro"/>
</dbReference>
<proteinExistence type="predicted"/>